<dbReference type="Pfam" id="PF02482">
    <property type="entry name" value="Ribosomal_S30AE"/>
    <property type="match status" value="1"/>
</dbReference>
<accession>A0A4R1BJY6</accession>
<dbReference type="InterPro" id="IPR036567">
    <property type="entry name" value="RHF-like"/>
</dbReference>
<name>A0A4R1BJY6_9BACT</name>
<proteinExistence type="predicted"/>
<keyword evidence="2" id="KW-1185">Reference proteome</keyword>
<dbReference type="InterPro" id="IPR003489">
    <property type="entry name" value="RHF/RaiA"/>
</dbReference>
<evidence type="ECO:0000313" key="2">
    <source>
        <dbReference type="Proteomes" id="UP000295334"/>
    </source>
</evidence>
<comment type="caution">
    <text evidence="1">The sequence shown here is derived from an EMBL/GenBank/DDBJ whole genome shotgun (WGS) entry which is preliminary data.</text>
</comment>
<dbReference type="Proteomes" id="UP000295334">
    <property type="component" value="Unassembled WGS sequence"/>
</dbReference>
<dbReference type="RefSeq" id="WP_131447617.1">
    <property type="nucleotide sequence ID" value="NZ_SJZI01000008.1"/>
</dbReference>
<sequence>MNLHIQTVHFDADRKLIELVRAKIAKLPQFHDRIIKVDVFLKLDNVVHTIKDKVAEIRVHVPRADFFVKATSKSFEASFDEAFDSLVNQIKRKKEKLAAA</sequence>
<protein>
    <submittedName>
        <fullName evidence="1">Ribosome-associated translation inhibitor RaiA</fullName>
    </submittedName>
</protein>
<reference evidence="1 2" key="1">
    <citation type="submission" date="2019-03" db="EMBL/GenBank/DDBJ databases">
        <authorList>
            <person name="Kim M.K.M."/>
        </authorList>
    </citation>
    <scope>NUCLEOTIDE SEQUENCE [LARGE SCALE GENOMIC DNA]</scope>
    <source>
        <strain evidence="1 2">17J68-12</strain>
    </source>
</reference>
<gene>
    <name evidence="1" type="primary">raiA</name>
    <name evidence="1" type="ORF">EPD60_05385</name>
</gene>
<evidence type="ECO:0000313" key="1">
    <source>
        <dbReference type="EMBL" id="TCJ17624.1"/>
    </source>
</evidence>
<dbReference type="NCBIfam" id="TIGR00741">
    <property type="entry name" value="yfiA"/>
    <property type="match status" value="1"/>
</dbReference>
<dbReference type="Gene3D" id="3.30.160.100">
    <property type="entry name" value="Ribosome hibernation promotion factor-like"/>
    <property type="match status" value="1"/>
</dbReference>
<dbReference type="AlphaFoldDB" id="A0A4R1BJY6"/>
<dbReference type="SUPFAM" id="SSF69754">
    <property type="entry name" value="Ribosome binding protein Y (YfiA homologue)"/>
    <property type="match status" value="1"/>
</dbReference>
<organism evidence="1 2">
    <name type="scientific">Flaviaesturariibacter flavus</name>
    <dbReference type="NCBI Taxonomy" id="2502780"/>
    <lineage>
        <taxon>Bacteria</taxon>
        <taxon>Pseudomonadati</taxon>
        <taxon>Bacteroidota</taxon>
        <taxon>Chitinophagia</taxon>
        <taxon>Chitinophagales</taxon>
        <taxon>Chitinophagaceae</taxon>
        <taxon>Flaviaestuariibacter</taxon>
    </lineage>
</organism>
<dbReference type="EMBL" id="SJZI01000008">
    <property type="protein sequence ID" value="TCJ17624.1"/>
    <property type="molecule type" value="Genomic_DNA"/>
</dbReference>
<dbReference type="OrthoDB" id="9808702at2"/>